<keyword evidence="12" id="KW-1185">Reference proteome</keyword>
<dbReference type="Proteomes" id="UP000030595">
    <property type="component" value="Unassembled WGS sequence"/>
</dbReference>
<comment type="subunit">
    <text evidence="8">The complex is probably composed of two ATP-binding proteins, two transmembrane proteins and a solute-binding protein.</text>
</comment>
<comment type="subcellular location">
    <subcellularLocation>
        <location evidence="8">Cell inner membrane</location>
        <topology evidence="8">Peripheral membrane protein</topology>
    </subcellularLocation>
</comment>
<name>A0A0A3J472_9BACL</name>
<evidence type="ECO:0000256" key="3">
    <source>
        <dbReference type="ARBA" id="ARBA00022741"/>
    </source>
</evidence>
<gene>
    <name evidence="11" type="ORF">CD30_03960</name>
</gene>
<keyword evidence="8" id="KW-1003">Cell membrane</keyword>
<dbReference type="Pfam" id="PF00571">
    <property type="entry name" value="CBS"/>
    <property type="match status" value="2"/>
</dbReference>
<dbReference type="PANTHER" id="PTHR43869:SF1">
    <property type="entry name" value="GLYCINE BETAINE_PROLINE BETAINE TRANSPORT SYSTEM ATP-BINDING PROTEIN PROV"/>
    <property type="match status" value="1"/>
</dbReference>
<dbReference type="eggNOG" id="COG4175">
    <property type="taxonomic scope" value="Bacteria"/>
</dbReference>
<keyword evidence="8" id="KW-0997">Cell inner membrane</keyword>
<dbReference type="GO" id="GO:0015418">
    <property type="term" value="F:ABC-type quaternary ammonium compound transporting activity"/>
    <property type="evidence" value="ECO:0007669"/>
    <property type="project" value="UniProtKB-EC"/>
</dbReference>
<dbReference type="PANTHER" id="PTHR43869">
    <property type="entry name" value="GLYCINE BETAINE/PROLINE BETAINE TRANSPORT SYSTEM ATP-BINDING PROTEIN PROV"/>
    <property type="match status" value="1"/>
</dbReference>
<dbReference type="GO" id="GO:0005524">
    <property type="term" value="F:ATP binding"/>
    <property type="evidence" value="ECO:0007669"/>
    <property type="project" value="UniProtKB-UniRule"/>
</dbReference>
<dbReference type="PROSITE" id="PS00211">
    <property type="entry name" value="ABC_TRANSPORTER_1"/>
    <property type="match status" value="1"/>
</dbReference>
<evidence type="ECO:0000256" key="7">
    <source>
        <dbReference type="PROSITE-ProRule" id="PRU00703"/>
    </source>
</evidence>
<comment type="catalytic activity">
    <reaction evidence="8">
        <text>a quaternary ammonium(out) + ATP + H2O = a quaternary ammonium(in) + ADP + phosphate + H(+)</text>
        <dbReference type="Rhea" id="RHEA:11036"/>
        <dbReference type="ChEBI" id="CHEBI:15377"/>
        <dbReference type="ChEBI" id="CHEBI:15378"/>
        <dbReference type="ChEBI" id="CHEBI:30616"/>
        <dbReference type="ChEBI" id="CHEBI:35267"/>
        <dbReference type="ChEBI" id="CHEBI:43474"/>
        <dbReference type="ChEBI" id="CHEBI:456216"/>
    </reaction>
</comment>
<evidence type="ECO:0000256" key="5">
    <source>
        <dbReference type="ARBA" id="ARBA00022970"/>
    </source>
</evidence>
<evidence type="ECO:0000256" key="2">
    <source>
        <dbReference type="ARBA" id="ARBA00022448"/>
    </source>
</evidence>
<comment type="caution">
    <text evidence="11">The sequence shown here is derived from an EMBL/GenBank/DDBJ whole genome shotgun (WGS) entry which is preliminary data.</text>
</comment>
<keyword evidence="4 8" id="KW-0067">ATP-binding</keyword>
<reference evidence="11 12" key="1">
    <citation type="submission" date="2014-02" db="EMBL/GenBank/DDBJ databases">
        <title>Draft genome sequence of Lysinibacillus massiliensis CCUG 49529.</title>
        <authorList>
            <person name="Zhang F."/>
            <person name="Wang G."/>
            <person name="Zhang L."/>
        </authorList>
    </citation>
    <scope>NUCLEOTIDE SEQUENCE [LARGE SCALE GENOMIC DNA]</scope>
    <source>
        <strain evidence="11 12">CCUG 49529</strain>
    </source>
</reference>
<evidence type="ECO:0000256" key="1">
    <source>
        <dbReference type="ARBA" id="ARBA00005417"/>
    </source>
</evidence>
<dbReference type="GO" id="GO:0005886">
    <property type="term" value="C:plasma membrane"/>
    <property type="evidence" value="ECO:0007669"/>
    <property type="project" value="UniProtKB-SubCell"/>
</dbReference>
<evidence type="ECO:0000256" key="6">
    <source>
        <dbReference type="ARBA" id="ARBA00023122"/>
    </source>
</evidence>
<feature type="domain" description="CBS" evidence="10">
    <location>
        <begin position="280"/>
        <end position="336"/>
    </location>
</feature>
<keyword evidence="3 8" id="KW-0547">Nucleotide-binding</keyword>
<dbReference type="SMART" id="SM00116">
    <property type="entry name" value="CBS"/>
    <property type="match status" value="2"/>
</dbReference>
<evidence type="ECO:0000259" key="10">
    <source>
        <dbReference type="PROSITE" id="PS51371"/>
    </source>
</evidence>
<dbReference type="OrthoDB" id="9802264at2"/>
<dbReference type="AlphaFoldDB" id="A0A0A3J472"/>
<dbReference type="Gene3D" id="3.10.580.10">
    <property type="entry name" value="CBS-domain"/>
    <property type="match status" value="1"/>
</dbReference>
<dbReference type="InterPro" id="IPR051921">
    <property type="entry name" value="ABC_osmolyte_uptake_ATP-bind"/>
</dbReference>
<dbReference type="SMART" id="SM00382">
    <property type="entry name" value="AAA"/>
    <property type="match status" value="1"/>
</dbReference>
<evidence type="ECO:0000259" key="9">
    <source>
        <dbReference type="PROSITE" id="PS50893"/>
    </source>
</evidence>
<proteinExistence type="inferred from homology"/>
<dbReference type="GO" id="GO:0031460">
    <property type="term" value="P:glycine betaine transport"/>
    <property type="evidence" value="ECO:0007669"/>
    <property type="project" value="InterPro"/>
</dbReference>
<dbReference type="Pfam" id="PF00005">
    <property type="entry name" value="ABC_tran"/>
    <property type="match status" value="1"/>
</dbReference>
<dbReference type="SUPFAM" id="SSF54631">
    <property type="entry name" value="CBS-domain pair"/>
    <property type="match status" value="1"/>
</dbReference>
<accession>A0A0A3J472</accession>
<dbReference type="GO" id="GO:0006970">
    <property type="term" value="P:response to osmotic stress"/>
    <property type="evidence" value="ECO:0007669"/>
    <property type="project" value="UniProtKB-ARBA"/>
</dbReference>
<dbReference type="NCBIfam" id="TIGR01186">
    <property type="entry name" value="proV"/>
    <property type="match status" value="1"/>
</dbReference>
<dbReference type="InterPro" id="IPR000644">
    <property type="entry name" value="CBS_dom"/>
</dbReference>
<dbReference type="PROSITE" id="PS51371">
    <property type="entry name" value="CBS"/>
    <property type="match status" value="1"/>
</dbReference>
<dbReference type="InterPro" id="IPR003439">
    <property type="entry name" value="ABC_transporter-like_ATP-bd"/>
</dbReference>
<comment type="similarity">
    <text evidence="1 8">Belongs to the ABC transporter superfamily.</text>
</comment>
<keyword evidence="2 8" id="KW-0813">Transport</keyword>
<keyword evidence="8" id="KW-0472">Membrane</keyword>
<keyword evidence="5" id="KW-0029">Amino-acid transport</keyword>
<evidence type="ECO:0000313" key="12">
    <source>
        <dbReference type="Proteomes" id="UP000030595"/>
    </source>
</evidence>
<dbReference type="FunFam" id="3.40.50.300:FF:000201">
    <property type="entry name" value="Glycine betaine/L-proline ABC transporter ATP-binding protein"/>
    <property type="match status" value="1"/>
</dbReference>
<dbReference type="InterPro" id="IPR017871">
    <property type="entry name" value="ABC_transporter-like_CS"/>
</dbReference>
<dbReference type="InterPro" id="IPR003593">
    <property type="entry name" value="AAA+_ATPase"/>
</dbReference>
<dbReference type="InterPro" id="IPR027417">
    <property type="entry name" value="P-loop_NTPase"/>
</dbReference>
<dbReference type="GO" id="GO:0006865">
    <property type="term" value="P:amino acid transport"/>
    <property type="evidence" value="ECO:0007669"/>
    <property type="project" value="UniProtKB-UniRule"/>
</dbReference>
<protein>
    <recommendedName>
        <fullName evidence="8">Quaternary amine transport ATP-binding protein</fullName>
        <ecNumber evidence="8">7.6.2.9</ecNumber>
    </recommendedName>
</protein>
<dbReference type="InterPro" id="IPR005892">
    <property type="entry name" value="Gly-betaine_transp_ATP-bd"/>
</dbReference>
<dbReference type="EMBL" id="JPVQ01000004">
    <property type="protein sequence ID" value="KGR91741.1"/>
    <property type="molecule type" value="Genomic_DNA"/>
</dbReference>
<evidence type="ECO:0000256" key="8">
    <source>
        <dbReference type="RuleBase" id="RU369116"/>
    </source>
</evidence>
<dbReference type="GO" id="GO:0016887">
    <property type="term" value="F:ATP hydrolysis activity"/>
    <property type="evidence" value="ECO:0007669"/>
    <property type="project" value="UniProtKB-UniRule"/>
</dbReference>
<dbReference type="RefSeq" id="WP_036172665.1">
    <property type="nucleotide sequence ID" value="NZ_AVCZ01000004.1"/>
</dbReference>
<dbReference type="SUPFAM" id="SSF52540">
    <property type="entry name" value="P-loop containing nucleoside triphosphate hydrolases"/>
    <property type="match status" value="1"/>
</dbReference>
<keyword evidence="6 7" id="KW-0129">CBS domain</keyword>
<dbReference type="EC" id="7.6.2.9" evidence="8"/>
<sequence length="410" mass="46336">MTLKIKIDSVTKIFGPRPKKVIPLVEKGMPKDEILKKTGHTVGVFNASMEVMEGETFVIMGLSGSGKSTLIRCLNLLNKPTSGAIYVDGENIVEYNRTQLKEFRQKKIAMVFQHFGLFSHRTVLENIAYGLEIRGLTKEERYNIAQKQLEIVGLKGYEHKFPDELSGGMRQRVGIARALANDPDILLMDEPFSALDPLIRREMQLELLDLQNRLKKTIIFITHDVNEAFRIGDRVAVMKDGMVEQIGTPEEILEEPANDYITDFIRDIDRSKILKAENIMVNPYGLVSLEEGLNVAVKVMRENGISSAFVTNRNRQLQGMITIDRAIDGIKQKKALVDVLSTNVKTVRPEDYVQDIIQYALESKYPLVVVNEEEEIQGIILRVHVLASLISDNTVENEEIEAVKEVEVIN</sequence>
<dbReference type="CDD" id="cd03294">
    <property type="entry name" value="ABC_Pro_Gly_Betaine"/>
    <property type="match status" value="1"/>
</dbReference>
<dbReference type="Gene3D" id="3.40.50.300">
    <property type="entry name" value="P-loop containing nucleotide triphosphate hydrolases"/>
    <property type="match status" value="1"/>
</dbReference>
<evidence type="ECO:0000313" key="11">
    <source>
        <dbReference type="EMBL" id="KGR91741.1"/>
    </source>
</evidence>
<dbReference type="InterPro" id="IPR046342">
    <property type="entry name" value="CBS_dom_sf"/>
</dbReference>
<organism evidence="11 12">
    <name type="scientific">Ureibacillus massiliensis 4400831 = CIP 108448 = CCUG 49529</name>
    <dbReference type="NCBI Taxonomy" id="1211035"/>
    <lineage>
        <taxon>Bacteria</taxon>
        <taxon>Bacillati</taxon>
        <taxon>Bacillota</taxon>
        <taxon>Bacilli</taxon>
        <taxon>Bacillales</taxon>
        <taxon>Caryophanaceae</taxon>
        <taxon>Ureibacillus</taxon>
    </lineage>
</organism>
<dbReference type="PROSITE" id="PS50893">
    <property type="entry name" value="ABC_TRANSPORTER_2"/>
    <property type="match status" value="1"/>
</dbReference>
<feature type="domain" description="ABC transporter" evidence="9">
    <location>
        <begin position="29"/>
        <end position="265"/>
    </location>
</feature>
<evidence type="ECO:0000256" key="4">
    <source>
        <dbReference type="ARBA" id="ARBA00022840"/>
    </source>
</evidence>